<dbReference type="GO" id="GO:0016491">
    <property type="term" value="F:oxidoreductase activity"/>
    <property type="evidence" value="ECO:0007669"/>
    <property type="project" value="UniProtKB-KW"/>
</dbReference>
<gene>
    <name evidence="5" type="ORF">TPAR_05412</name>
</gene>
<keyword evidence="2" id="KW-0521">NADP</keyword>
<dbReference type="Pfam" id="PF00106">
    <property type="entry name" value="adh_short"/>
    <property type="match status" value="1"/>
</dbReference>
<name>A0A2S4KW59_9HYPO</name>
<keyword evidence="6" id="KW-1185">Reference proteome</keyword>
<dbReference type="InterPro" id="IPR002347">
    <property type="entry name" value="SDR_fam"/>
</dbReference>
<evidence type="ECO:0000313" key="6">
    <source>
        <dbReference type="Proteomes" id="UP000237481"/>
    </source>
</evidence>
<dbReference type="PANTHER" id="PTHR43544">
    <property type="entry name" value="SHORT-CHAIN DEHYDROGENASE/REDUCTASE"/>
    <property type="match status" value="1"/>
</dbReference>
<organism evidence="5 6">
    <name type="scientific">Tolypocladium paradoxum</name>
    <dbReference type="NCBI Taxonomy" id="94208"/>
    <lineage>
        <taxon>Eukaryota</taxon>
        <taxon>Fungi</taxon>
        <taxon>Dikarya</taxon>
        <taxon>Ascomycota</taxon>
        <taxon>Pezizomycotina</taxon>
        <taxon>Sordariomycetes</taxon>
        <taxon>Hypocreomycetidae</taxon>
        <taxon>Hypocreales</taxon>
        <taxon>Ophiocordycipitaceae</taxon>
        <taxon>Tolypocladium</taxon>
    </lineage>
</organism>
<dbReference type="EMBL" id="PKSG01000527">
    <property type="protein sequence ID" value="POR34387.1"/>
    <property type="molecule type" value="Genomic_DNA"/>
</dbReference>
<reference evidence="5 6" key="1">
    <citation type="submission" date="2018-01" db="EMBL/GenBank/DDBJ databases">
        <title>Harnessing the power of phylogenomics to disentangle the directionality and signatures of interkingdom host jumping in the parasitic fungal genus Tolypocladium.</title>
        <authorList>
            <person name="Quandt C.A."/>
            <person name="Patterson W."/>
            <person name="Spatafora J.W."/>
        </authorList>
    </citation>
    <scope>NUCLEOTIDE SEQUENCE [LARGE SCALE GENOMIC DNA]</scope>
    <source>
        <strain evidence="5 6">NRBC 100945</strain>
    </source>
</reference>
<proteinExistence type="inferred from homology"/>
<dbReference type="InterPro" id="IPR036291">
    <property type="entry name" value="NAD(P)-bd_dom_sf"/>
</dbReference>
<evidence type="ECO:0000256" key="4">
    <source>
        <dbReference type="RuleBase" id="RU000363"/>
    </source>
</evidence>
<dbReference type="OrthoDB" id="7289984at2759"/>
<evidence type="ECO:0000313" key="5">
    <source>
        <dbReference type="EMBL" id="POR34387.1"/>
    </source>
</evidence>
<comment type="caution">
    <text evidence="5">The sequence shown here is derived from an EMBL/GenBank/DDBJ whole genome shotgun (WGS) entry which is preliminary data.</text>
</comment>
<dbReference type="GO" id="GO:0005737">
    <property type="term" value="C:cytoplasm"/>
    <property type="evidence" value="ECO:0007669"/>
    <property type="project" value="TreeGrafter"/>
</dbReference>
<evidence type="ECO:0000256" key="2">
    <source>
        <dbReference type="ARBA" id="ARBA00022857"/>
    </source>
</evidence>
<dbReference type="SUPFAM" id="SSF51735">
    <property type="entry name" value="NAD(P)-binding Rossmann-fold domains"/>
    <property type="match status" value="1"/>
</dbReference>
<dbReference type="Gene3D" id="3.40.50.720">
    <property type="entry name" value="NAD(P)-binding Rossmann-like Domain"/>
    <property type="match status" value="1"/>
</dbReference>
<keyword evidence="3" id="KW-0560">Oxidoreductase</keyword>
<protein>
    <submittedName>
        <fullName evidence="5">Oxidoreductase</fullName>
    </submittedName>
</protein>
<sequence length="274" mass="29686">MSVQYSRTIVVTGASRGLGLEWVRQLSDDGQNLVVAIVRNPENAKQSETLLRSNVAVVKGDLSDLDSFSALAAEISKVGGGKVDILINNAGVMIGTGAEPQTGISKSTPEEWSDQVRQASLAAKRCGWEVRSDCRQPFQFNVNVISLVFFTIAMLPLLENGRDKKVVNLASMLGDVGFALASPELHFSSYAVTKAAVTMANAKFHVEFKDKGFTFLALNPGWVNTDLAGKGKGVYAPLQPEDSIRQCLNFVYRSELQHSGKFFSLDGRPEAVTI</sequence>
<dbReference type="AlphaFoldDB" id="A0A2S4KW59"/>
<dbReference type="InterPro" id="IPR051468">
    <property type="entry name" value="Fungal_SecMetab_SDRs"/>
</dbReference>
<dbReference type="Proteomes" id="UP000237481">
    <property type="component" value="Unassembled WGS sequence"/>
</dbReference>
<evidence type="ECO:0000256" key="1">
    <source>
        <dbReference type="ARBA" id="ARBA00006484"/>
    </source>
</evidence>
<evidence type="ECO:0000256" key="3">
    <source>
        <dbReference type="ARBA" id="ARBA00023002"/>
    </source>
</evidence>
<dbReference type="PRINTS" id="PR00080">
    <property type="entry name" value="SDRFAMILY"/>
</dbReference>
<accession>A0A2S4KW59</accession>
<dbReference type="PANTHER" id="PTHR43544:SF7">
    <property type="entry name" value="NADB-LER2"/>
    <property type="match status" value="1"/>
</dbReference>
<dbReference type="PRINTS" id="PR00081">
    <property type="entry name" value="GDHRDH"/>
</dbReference>
<comment type="similarity">
    <text evidence="1 4">Belongs to the short-chain dehydrogenases/reductases (SDR) family.</text>
</comment>
<dbReference type="CDD" id="cd05325">
    <property type="entry name" value="carb_red_sniffer_like_SDR_c"/>
    <property type="match status" value="1"/>
</dbReference>